<dbReference type="AlphaFoldDB" id="A0A645H5H0"/>
<dbReference type="AntiFam" id="ANF00077">
    <property type="entry name" value="Shadow ORF (opposite AtoC)"/>
</dbReference>
<sequence length="167" mass="19031">MKIQNIQPVKQIQTEGFLLNHSIQIFVSSRNNTYINRENCITANWVNLFFLKHSKQFGLHAKRHFSDFVQKNSSCMSLLEQAFLSVFACTCKSTFAVTEQFRFQYVFGNGGTVNSNKRTVFSCACIMYALRKNFFSRSAFTCNQNGAVRLGIKSSLFNDLSGNRAFA</sequence>
<reference evidence="1" key="1">
    <citation type="submission" date="2019-08" db="EMBL/GenBank/DDBJ databases">
        <authorList>
            <person name="Kucharzyk K."/>
            <person name="Murdoch R.W."/>
            <person name="Higgins S."/>
            <person name="Loffler F."/>
        </authorList>
    </citation>
    <scope>NUCLEOTIDE SEQUENCE</scope>
</reference>
<gene>
    <name evidence="1" type="ORF">SDC9_181774</name>
</gene>
<proteinExistence type="predicted"/>
<comment type="caution">
    <text evidence="1">The sequence shown here is derived from an EMBL/GenBank/DDBJ whole genome shotgun (WGS) entry which is preliminary data.</text>
</comment>
<accession>A0A645H5H0</accession>
<dbReference type="AntiFam" id="ANF00203">
    <property type="entry name" value="Shadow ORF (opposite algB)"/>
</dbReference>
<evidence type="ECO:0000313" key="1">
    <source>
        <dbReference type="EMBL" id="MPN34281.1"/>
    </source>
</evidence>
<dbReference type="EMBL" id="VSSQ01087240">
    <property type="protein sequence ID" value="MPN34281.1"/>
    <property type="molecule type" value="Genomic_DNA"/>
</dbReference>
<name>A0A645H5H0_9ZZZZ</name>
<protein>
    <submittedName>
        <fullName evidence="1">Uncharacterized protein</fullName>
    </submittedName>
</protein>
<organism evidence="1">
    <name type="scientific">bioreactor metagenome</name>
    <dbReference type="NCBI Taxonomy" id="1076179"/>
    <lineage>
        <taxon>unclassified sequences</taxon>
        <taxon>metagenomes</taxon>
        <taxon>ecological metagenomes</taxon>
    </lineage>
</organism>